<dbReference type="Proteomes" id="UP000287701">
    <property type="component" value="Chromosome"/>
</dbReference>
<name>A0A3R6AT62_ORNRH</name>
<dbReference type="InterPro" id="IPR036908">
    <property type="entry name" value="RlpA-like_sf"/>
</dbReference>
<evidence type="ECO:0000313" key="6">
    <source>
        <dbReference type="EMBL" id="QAR30069.1"/>
    </source>
</evidence>
<proteinExistence type="inferred from homology"/>
<dbReference type="PANTHER" id="PTHR34183">
    <property type="entry name" value="ENDOLYTIC PEPTIDOGLYCAN TRANSGLYCOSYLASE RLPA"/>
    <property type="match status" value="1"/>
</dbReference>
<comment type="function">
    <text evidence="3">Lytic transglycosylase with a strong preference for naked glycan strands that lack stem peptides.</text>
</comment>
<evidence type="ECO:0000256" key="4">
    <source>
        <dbReference type="RuleBase" id="RU003495"/>
    </source>
</evidence>
<dbReference type="RefSeq" id="WP_128500576.1">
    <property type="nucleotide sequence ID" value="NZ_CP035107.1"/>
</dbReference>
<keyword evidence="2 3" id="KW-0961">Cell wall biogenesis/degradation</keyword>
<protein>
    <recommendedName>
        <fullName evidence="3">Probable endolytic peptidoglycan transglycosylase RlpA</fullName>
        <ecNumber evidence="3">4.2.2.-</ecNumber>
    </recommendedName>
</protein>
<evidence type="ECO:0000256" key="1">
    <source>
        <dbReference type="ARBA" id="ARBA00023239"/>
    </source>
</evidence>
<dbReference type="GO" id="GO:0071555">
    <property type="term" value="P:cell wall organization"/>
    <property type="evidence" value="ECO:0007669"/>
    <property type="project" value="UniProtKB-KW"/>
</dbReference>
<organism evidence="6 7">
    <name type="scientific">Ornithobacterium rhinotracheale</name>
    <dbReference type="NCBI Taxonomy" id="28251"/>
    <lineage>
        <taxon>Bacteria</taxon>
        <taxon>Pseudomonadati</taxon>
        <taxon>Bacteroidota</taxon>
        <taxon>Flavobacteriia</taxon>
        <taxon>Flavobacteriales</taxon>
        <taxon>Weeksellaceae</taxon>
        <taxon>Ornithobacterium</taxon>
    </lineage>
</organism>
<keyword evidence="1 3" id="KW-0456">Lyase</keyword>
<dbReference type="HAMAP" id="MF_02071">
    <property type="entry name" value="RlpA"/>
    <property type="match status" value="1"/>
</dbReference>
<dbReference type="EC" id="4.2.2.-" evidence="3"/>
<sequence precursor="true">MKRRFIFTLLVCMSLQLSFATNGNGDGDDNEVVKASWYGKEFHGKKTASGEKYDMNALTAAHKTLPFGTKVKITNVRTKKSVVVRINDRGPFVKGRKFDLSKAAFHQIAAKDRGVINVNYEIL</sequence>
<feature type="domain" description="RlpA-like protein double-psi beta-barrel" evidence="5">
    <location>
        <begin position="32"/>
        <end position="120"/>
    </location>
</feature>
<keyword evidence="3" id="KW-0732">Signal</keyword>
<dbReference type="AlphaFoldDB" id="A0A3R6AT62"/>
<accession>A0A3R6AT62</accession>
<evidence type="ECO:0000259" key="5">
    <source>
        <dbReference type="Pfam" id="PF03330"/>
    </source>
</evidence>
<feature type="chain" id="PRO_5018799320" description="Probable endolytic peptidoglycan transglycosylase RlpA" evidence="3">
    <location>
        <begin position="21"/>
        <end position="123"/>
    </location>
</feature>
<dbReference type="Gene3D" id="2.40.40.10">
    <property type="entry name" value="RlpA-like domain"/>
    <property type="match status" value="1"/>
</dbReference>
<evidence type="ECO:0000256" key="2">
    <source>
        <dbReference type="ARBA" id="ARBA00023316"/>
    </source>
</evidence>
<dbReference type="OrthoDB" id="9779128at2"/>
<reference evidence="6 7" key="1">
    <citation type="submission" date="2019-01" db="EMBL/GenBank/DDBJ databases">
        <title>Whole Genome of Ornithobacterium rhinotracheale FARPER-174b.</title>
        <authorList>
            <person name="Tataje-Lavanda L.A."/>
            <person name="Montalvan A."/>
            <person name="Montesinos R."/>
            <person name="Zimic M."/>
            <person name="Fernandez-Sanchez M."/>
            <person name="Fernandez-Diaz M."/>
        </authorList>
    </citation>
    <scope>NUCLEOTIDE SEQUENCE [LARGE SCALE GENOMIC DNA]</scope>
    <source>
        <strain evidence="6 7">FARPER-174b</strain>
    </source>
</reference>
<comment type="similarity">
    <text evidence="3 4">Belongs to the RlpA family.</text>
</comment>
<dbReference type="NCBIfam" id="TIGR00413">
    <property type="entry name" value="rlpA"/>
    <property type="match status" value="1"/>
</dbReference>
<dbReference type="PANTHER" id="PTHR34183:SF8">
    <property type="entry name" value="ENDOLYTIC PEPTIDOGLYCAN TRANSGLYCOSYLASE RLPA-RELATED"/>
    <property type="match status" value="1"/>
</dbReference>
<dbReference type="InterPro" id="IPR034718">
    <property type="entry name" value="RlpA"/>
</dbReference>
<dbReference type="InterPro" id="IPR009009">
    <property type="entry name" value="RlpA-like_DPBB"/>
</dbReference>
<dbReference type="Pfam" id="PF03330">
    <property type="entry name" value="DPBB_1"/>
    <property type="match status" value="1"/>
</dbReference>
<dbReference type="CDD" id="cd22268">
    <property type="entry name" value="DPBB_RlpA-like"/>
    <property type="match status" value="1"/>
</dbReference>
<dbReference type="GO" id="GO:0008932">
    <property type="term" value="F:lytic endotransglycosylase activity"/>
    <property type="evidence" value="ECO:0007669"/>
    <property type="project" value="UniProtKB-UniRule"/>
</dbReference>
<evidence type="ECO:0000313" key="7">
    <source>
        <dbReference type="Proteomes" id="UP000287701"/>
    </source>
</evidence>
<dbReference type="EMBL" id="CP035107">
    <property type="protein sequence ID" value="QAR30069.1"/>
    <property type="molecule type" value="Genomic_DNA"/>
</dbReference>
<evidence type="ECO:0000256" key="3">
    <source>
        <dbReference type="HAMAP-Rule" id="MF_02071"/>
    </source>
</evidence>
<dbReference type="GO" id="GO:0000270">
    <property type="term" value="P:peptidoglycan metabolic process"/>
    <property type="evidence" value="ECO:0007669"/>
    <property type="project" value="UniProtKB-UniRule"/>
</dbReference>
<gene>
    <name evidence="3" type="primary">rlpA</name>
    <name evidence="6" type="ORF">EQP59_01195</name>
</gene>
<feature type="signal peptide" evidence="3">
    <location>
        <begin position="1"/>
        <end position="20"/>
    </location>
</feature>
<dbReference type="SUPFAM" id="SSF50685">
    <property type="entry name" value="Barwin-like endoglucanases"/>
    <property type="match status" value="1"/>
</dbReference>
<dbReference type="InterPro" id="IPR012997">
    <property type="entry name" value="RplA"/>
</dbReference>